<sequence>MKKITYIILALVLSFGFKGMAQQTPAPDQNEAISITGATAHIGNGNIIENCVIVFENGVITAIGGAGTPTKGKVINASGKHIYPGIIAPVRSLGLVEVEAVRASDDQDEIGEMIPNIRSLIAYNAESKVVESMRPNGVLIGQIAPQGGTISGTSSIVQFDAWNWEDAALKVDDGIHLNWPNSFRRGRWWLGEPRGFKPNKEYTKEIDVIKGFIANSKAYGKGNSEQPNEGFKAMQGLFDGSKKLYIAADGEKEIIDAVTTAIESGVKSVVIVGGYESYKIIPFLKQHNVPVLIQHTHNTPFRDDDDYDLPYKLPKLLVDGGLLVALENSGTSNFQTRNMPFYAGQLVAQGLDKETALQLITGNTAKILGIDQNYGTLETGKSATLFISEGDALDMRTNILTHAFIDGRALSLETHQTELWKRYMEKYSRK</sequence>
<dbReference type="InterPro" id="IPR006680">
    <property type="entry name" value="Amidohydro-rel"/>
</dbReference>
<protein>
    <submittedName>
        <fullName evidence="3">Amidohydrolase 3</fullName>
    </submittedName>
</protein>
<dbReference type="AlphaFoldDB" id="A0A7G8PVL8"/>
<keyword evidence="3" id="KW-0378">Hydrolase</keyword>
<organism evidence="3 4">
    <name type="scientific">Constantimarinum furrinae</name>
    <dbReference type="NCBI Taxonomy" id="2562285"/>
    <lineage>
        <taxon>Bacteria</taxon>
        <taxon>Pseudomonadati</taxon>
        <taxon>Bacteroidota</taxon>
        <taxon>Flavobacteriia</taxon>
        <taxon>Flavobacteriales</taxon>
        <taxon>Flavobacteriaceae</taxon>
        <taxon>Altibacter/Constantimarinum group</taxon>
        <taxon>Constantimarinum</taxon>
    </lineage>
</organism>
<dbReference type="PANTHER" id="PTHR43135">
    <property type="entry name" value="ALPHA-D-RIBOSE 1-METHYLPHOSPHONATE 5-TRIPHOSPHATE DIPHOSPHATASE"/>
    <property type="match status" value="1"/>
</dbReference>
<evidence type="ECO:0000256" key="1">
    <source>
        <dbReference type="SAM" id="SignalP"/>
    </source>
</evidence>
<keyword evidence="1" id="KW-0732">Signal</keyword>
<dbReference type="PANTHER" id="PTHR43135:SF3">
    <property type="entry name" value="ALPHA-D-RIBOSE 1-METHYLPHOSPHONATE 5-TRIPHOSPHATE DIPHOSPHATASE"/>
    <property type="match status" value="1"/>
</dbReference>
<dbReference type="Pfam" id="PF01979">
    <property type="entry name" value="Amidohydro_1"/>
    <property type="match status" value="1"/>
</dbReference>
<dbReference type="EMBL" id="CP052909">
    <property type="protein sequence ID" value="QNJ98384.1"/>
    <property type="molecule type" value="Genomic_DNA"/>
</dbReference>
<dbReference type="RefSeq" id="WP_186988010.1">
    <property type="nucleotide sequence ID" value="NZ_CP052909.1"/>
</dbReference>
<dbReference type="InterPro" id="IPR032466">
    <property type="entry name" value="Metal_Hydrolase"/>
</dbReference>
<evidence type="ECO:0000313" key="3">
    <source>
        <dbReference type="EMBL" id="QNJ98384.1"/>
    </source>
</evidence>
<dbReference type="InterPro" id="IPR011059">
    <property type="entry name" value="Metal-dep_hydrolase_composite"/>
</dbReference>
<dbReference type="InterPro" id="IPR051781">
    <property type="entry name" value="Metallo-dep_Hydrolase"/>
</dbReference>
<dbReference type="SUPFAM" id="SSF51338">
    <property type="entry name" value="Composite domain of metallo-dependent hydrolases"/>
    <property type="match status" value="1"/>
</dbReference>
<dbReference type="Gene3D" id="3.20.20.140">
    <property type="entry name" value="Metal-dependent hydrolases"/>
    <property type="match status" value="1"/>
</dbReference>
<feature type="signal peptide" evidence="1">
    <location>
        <begin position="1"/>
        <end position="21"/>
    </location>
</feature>
<accession>A0A7G8PVL8</accession>
<feature type="chain" id="PRO_5028799453" evidence="1">
    <location>
        <begin position="22"/>
        <end position="430"/>
    </location>
</feature>
<proteinExistence type="predicted"/>
<evidence type="ECO:0000313" key="4">
    <source>
        <dbReference type="Proteomes" id="UP000515514"/>
    </source>
</evidence>
<evidence type="ECO:0000259" key="2">
    <source>
        <dbReference type="Pfam" id="PF01979"/>
    </source>
</evidence>
<dbReference type="Proteomes" id="UP000515514">
    <property type="component" value="Chromosome"/>
</dbReference>
<dbReference type="SUPFAM" id="SSF51556">
    <property type="entry name" value="Metallo-dependent hydrolases"/>
    <property type="match status" value="1"/>
</dbReference>
<gene>
    <name evidence="3" type="ORF">ALE3EI_1836</name>
</gene>
<feature type="domain" description="Amidohydrolase-related" evidence="2">
    <location>
        <begin position="348"/>
        <end position="391"/>
    </location>
</feature>
<name>A0A7G8PVL8_9FLAO</name>
<dbReference type="KEGG" id="alti:ALE3EI_1836"/>
<keyword evidence="4" id="KW-1185">Reference proteome</keyword>
<reference evidence="3 4" key="1">
    <citation type="submission" date="2020-04" db="EMBL/GenBank/DDBJ databases">
        <title>Genome sequence of Altibacter aquimarinus strain ALE3EI.</title>
        <authorList>
            <person name="Oh H.-M."/>
            <person name="Jang D."/>
        </authorList>
    </citation>
    <scope>NUCLEOTIDE SEQUENCE [LARGE SCALE GENOMIC DNA]</scope>
    <source>
        <strain evidence="3 4">ALE3EI</strain>
    </source>
</reference>
<dbReference type="GO" id="GO:0016810">
    <property type="term" value="F:hydrolase activity, acting on carbon-nitrogen (but not peptide) bonds"/>
    <property type="evidence" value="ECO:0007669"/>
    <property type="project" value="InterPro"/>
</dbReference>